<dbReference type="GO" id="GO:0016491">
    <property type="term" value="F:oxidoreductase activity"/>
    <property type="evidence" value="ECO:0007669"/>
    <property type="project" value="UniProtKB-KW"/>
</dbReference>
<keyword evidence="9" id="KW-1208">Phospholipid metabolism</keyword>
<keyword evidence="7" id="KW-0443">Lipid metabolism</keyword>
<dbReference type="Pfam" id="PF13685">
    <property type="entry name" value="Fe-ADH_2"/>
    <property type="match status" value="1"/>
</dbReference>
<keyword evidence="8" id="KW-0594">Phospholipid biosynthesis</keyword>
<gene>
    <name evidence="10" type="ORF">BJP36_15875</name>
</gene>
<dbReference type="Proteomes" id="UP000176944">
    <property type="component" value="Chromosome"/>
</dbReference>
<evidence type="ECO:0000313" key="10">
    <source>
        <dbReference type="EMBL" id="AOY81160.2"/>
    </source>
</evidence>
<keyword evidence="2" id="KW-0444">Lipid biosynthesis</keyword>
<accession>A0A1D9G157</accession>
<keyword evidence="6" id="KW-0520">NAD</keyword>
<dbReference type="InterPro" id="IPR032837">
    <property type="entry name" value="G1PDH"/>
</dbReference>
<dbReference type="Gene3D" id="1.20.1090.10">
    <property type="entry name" value="Dehydroquinate synthase-like - alpha domain"/>
    <property type="match status" value="1"/>
</dbReference>
<name>A0A1D9G157_MOOP1</name>
<keyword evidence="3" id="KW-0479">Metal-binding</keyword>
<evidence type="ECO:0000256" key="1">
    <source>
        <dbReference type="ARBA" id="ARBA00022490"/>
    </source>
</evidence>
<dbReference type="SUPFAM" id="SSF56796">
    <property type="entry name" value="Dehydroquinate synthase-like"/>
    <property type="match status" value="1"/>
</dbReference>
<evidence type="ECO:0000256" key="6">
    <source>
        <dbReference type="ARBA" id="ARBA00023027"/>
    </source>
</evidence>
<organism evidence="10">
    <name type="scientific">Moorena producens (strain JHB)</name>
    <dbReference type="NCBI Taxonomy" id="1454205"/>
    <lineage>
        <taxon>Bacteria</taxon>
        <taxon>Bacillati</taxon>
        <taxon>Cyanobacteriota</taxon>
        <taxon>Cyanophyceae</taxon>
        <taxon>Coleofasciculales</taxon>
        <taxon>Coleofasciculaceae</taxon>
        <taxon>Moorena</taxon>
    </lineage>
</organism>
<dbReference type="AlphaFoldDB" id="A0A1D9G157"/>
<keyword evidence="1" id="KW-0963">Cytoplasm</keyword>
<sequence>MKSTLHISRNSIDKCIEKILINEKIDGIVIGPTVYSMNCFAPIYDHVNKNNLPIIVPKFPLIYSNIEKLKFTTSGQRFLVFGGGSLIDFVKVCAKRDKIYLTVLLSSISNDGFSSNFSSLKADETSFNQSYPSKAPQSVYACLPLLTKHMPHKFWVSALGELLSKLNVLEDLKVDNKVKEFDQTPFYQIERFINKYTKRNENSLIEIIKQLYSFSLLMKNDSSWCSRSEHEFEKLYAADSDMSHGQLVLMGALVAMKIRCIYKLPDLYNRLLYYCRKLDITLELKQGFDTIIESNTYKRMKKLSSVRPERFGLWNLVDSTTVDWKMIIKEIIKEL</sequence>
<protein>
    <submittedName>
        <fullName evidence="10">Iron-containing alcohol dehydrogenase</fullName>
    </submittedName>
</protein>
<keyword evidence="4" id="KW-0521">NADP</keyword>
<evidence type="ECO:0000256" key="9">
    <source>
        <dbReference type="ARBA" id="ARBA00023264"/>
    </source>
</evidence>
<dbReference type="GO" id="GO:0046872">
    <property type="term" value="F:metal ion binding"/>
    <property type="evidence" value="ECO:0007669"/>
    <property type="project" value="UniProtKB-KW"/>
</dbReference>
<dbReference type="Gene3D" id="3.40.50.1970">
    <property type="match status" value="1"/>
</dbReference>
<evidence type="ECO:0000256" key="3">
    <source>
        <dbReference type="ARBA" id="ARBA00022723"/>
    </source>
</evidence>
<dbReference type="GO" id="GO:0008654">
    <property type="term" value="P:phospholipid biosynthetic process"/>
    <property type="evidence" value="ECO:0007669"/>
    <property type="project" value="UniProtKB-KW"/>
</dbReference>
<reference evidence="10" key="2">
    <citation type="submission" date="2022-10" db="EMBL/GenBank/DDBJ databases">
        <authorList>
            <person name="Ngo T.-E."/>
        </authorList>
    </citation>
    <scope>NUCLEOTIDE SEQUENCE</scope>
    <source>
        <strain evidence="10">JHB</strain>
    </source>
</reference>
<evidence type="ECO:0000256" key="2">
    <source>
        <dbReference type="ARBA" id="ARBA00022516"/>
    </source>
</evidence>
<reference evidence="10" key="1">
    <citation type="journal article" date="2017" name="Proc. Natl. Acad. Sci. U.S.A.">
        <title>Comparative genomics uncovers the prolific and distinctive metabolic potential of the cyanobacterial genus Moorea.</title>
        <authorList>
            <person name="Leao T."/>
            <person name="Castelao G."/>
            <person name="Korobeynikov A."/>
            <person name="Monroe E.A."/>
            <person name="Podell S."/>
            <person name="Glukhov E."/>
            <person name="Allen E.E."/>
            <person name="Gerwick W.H."/>
            <person name="Gerwick L."/>
        </authorList>
    </citation>
    <scope>NUCLEOTIDE SEQUENCE</scope>
    <source>
        <strain evidence="10">JHB</strain>
    </source>
</reference>
<dbReference type="EMBL" id="CP017708">
    <property type="protein sequence ID" value="AOY81160.2"/>
    <property type="molecule type" value="Genomic_DNA"/>
</dbReference>
<evidence type="ECO:0000256" key="8">
    <source>
        <dbReference type="ARBA" id="ARBA00023209"/>
    </source>
</evidence>
<evidence type="ECO:0000256" key="7">
    <source>
        <dbReference type="ARBA" id="ARBA00023098"/>
    </source>
</evidence>
<keyword evidence="5" id="KW-0560">Oxidoreductase</keyword>
<evidence type="ECO:0000256" key="5">
    <source>
        <dbReference type="ARBA" id="ARBA00023002"/>
    </source>
</evidence>
<proteinExistence type="predicted"/>
<evidence type="ECO:0000256" key="4">
    <source>
        <dbReference type="ARBA" id="ARBA00022857"/>
    </source>
</evidence>